<dbReference type="Proteomes" id="UP001208570">
    <property type="component" value="Unassembled WGS sequence"/>
</dbReference>
<keyword evidence="3" id="KW-1185">Reference proteome</keyword>
<evidence type="ECO:0000313" key="3">
    <source>
        <dbReference type="Proteomes" id="UP001208570"/>
    </source>
</evidence>
<dbReference type="EMBL" id="JAODUP010000139">
    <property type="protein sequence ID" value="KAK2160144.1"/>
    <property type="molecule type" value="Genomic_DNA"/>
</dbReference>
<protein>
    <submittedName>
        <fullName evidence="2">Uncharacterized protein</fullName>
    </submittedName>
</protein>
<name>A0AAD9JVD4_9ANNE</name>
<reference evidence="2" key="1">
    <citation type="journal article" date="2023" name="Mol. Biol. Evol.">
        <title>Third-Generation Sequencing Reveals the Adaptive Role of the Epigenome in Three Deep-Sea Polychaetes.</title>
        <authorList>
            <person name="Perez M."/>
            <person name="Aroh O."/>
            <person name="Sun Y."/>
            <person name="Lan Y."/>
            <person name="Juniper S.K."/>
            <person name="Young C.R."/>
            <person name="Angers B."/>
            <person name="Qian P.Y."/>
        </authorList>
    </citation>
    <scope>NUCLEOTIDE SEQUENCE</scope>
    <source>
        <strain evidence="2">P08H-3</strain>
    </source>
</reference>
<dbReference type="InterPro" id="IPR008560">
    <property type="entry name" value="DUF842_euk"/>
</dbReference>
<evidence type="ECO:0000313" key="2">
    <source>
        <dbReference type="EMBL" id="KAK2160144.1"/>
    </source>
</evidence>
<comment type="caution">
    <text evidence="2">The sequence shown here is derived from an EMBL/GenBank/DDBJ whole genome shotgun (WGS) entry which is preliminary data.</text>
</comment>
<dbReference type="GO" id="GO:0005737">
    <property type="term" value="C:cytoplasm"/>
    <property type="evidence" value="ECO:0007669"/>
    <property type="project" value="TreeGrafter"/>
</dbReference>
<dbReference type="PANTHER" id="PTHR21096">
    <property type="entry name" value="PROTEIN FAM136A"/>
    <property type="match status" value="1"/>
</dbReference>
<proteinExistence type="inferred from homology"/>
<accession>A0AAD9JVD4</accession>
<dbReference type="PANTHER" id="PTHR21096:SF0">
    <property type="entry name" value="PROTEIN FAM136A"/>
    <property type="match status" value="1"/>
</dbReference>
<evidence type="ECO:0000256" key="1">
    <source>
        <dbReference type="ARBA" id="ARBA00009952"/>
    </source>
</evidence>
<gene>
    <name evidence="2" type="ORF">LSH36_139g04031</name>
</gene>
<organism evidence="2 3">
    <name type="scientific">Paralvinella palmiformis</name>
    <dbReference type="NCBI Taxonomy" id="53620"/>
    <lineage>
        <taxon>Eukaryota</taxon>
        <taxon>Metazoa</taxon>
        <taxon>Spiralia</taxon>
        <taxon>Lophotrochozoa</taxon>
        <taxon>Annelida</taxon>
        <taxon>Polychaeta</taxon>
        <taxon>Sedentaria</taxon>
        <taxon>Canalipalpata</taxon>
        <taxon>Terebellida</taxon>
        <taxon>Terebelliformia</taxon>
        <taxon>Alvinellidae</taxon>
        <taxon>Paralvinella</taxon>
    </lineage>
</organism>
<comment type="similarity">
    <text evidence="1">Belongs to the FAM136 family.</text>
</comment>
<dbReference type="Pfam" id="PF05811">
    <property type="entry name" value="DUF842"/>
    <property type="match status" value="1"/>
</dbReference>
<dbReference type="AlphaFoldDB" id="A0AAD9JVD4"/>
<sequence>MNQNLCGLITVASKLGNTEKRLQRCTMDCNDNVRDKVTPKTSEADVAKYHKEFDTCAVICVDKHIVLLPEMEKRMKDILKDVSQQHS</sequence>